<sequence>MLGEIVADAELVIVFEVFDELGNGALIVVESVGAVKGRGVGKALSAKIKVSTNRMSTGLAAVDMVGEVLGAGVTDAKLCLF</sequence>
<protein>
    <submittedName>
        <fullName evidence="1">Uncharacterized protein</fullName>
    </submittedName>
</protein>
<gene>
    <name evidence="1" type="ORF">MNB_SUP05-SYMBIONT-5-71</name>
</gene>
<name>A0A1W1E4U1_9ZZZZ</name>
<evidence type="ECO:0000313" key="1">
    <source>
        <dbReference type="EMBL" id="SFV88949.1"/>
    </source>
</evidence>
<dbReference type="AlphaFoldDB" id="A0A1W1E4U1"/>
<dbReference type="EMBL" id="FPHZ01000192">
    <property type="protein sequence ID" value="SFV88949.1"/>
    <property type="molecule type" value="Genomic_DNA"/>
</dbReference>
<proteinExistence type="predicted"/>
<reference evidence="1" key="1">
    <citation type="submission" date="2016-10" db="EMBL/GenBank/DDBJ databases">
        <authorList>
            <person name="de Groot N.N."/>
        </authorList>
    </citation>
    <scope>NUCLEOTIDE SEQUENCE</scope>
</reference>
<accession>A0A1W1E4U1</accession>
<organism evidence="1">
    <name type="scientific">hydrothermal vent metagenome</name>
    <dbReference type="NCBI Taxonomy" id="652676"/>
    <lineage>
        <taxon>unclassified sequences</taxon>
        <taxon>metagenomes</taxon>
        <taxon>ecological metagenomes</taxon>
    </lineage>
</organism>